<evidence type="ECO:0000313" key="2">
    <source>
        <dbReference type="Proteomes" id="UP000477722"/>
    </source>
</evidence>
<dbReference type="AlphaFoldDB" id="A0A6G4X9F9"/>
<sequence>MEALWTSVVAVAGTLLGSVVTHVFQRSAARRSERFARSEALRQERIATYSACAAALEEYRRGQTERWYRKREDADGAAFHAARDEAHRLRTAARQVLYRVTLLTDDRTVTLAAERAYDRIRDLSTPEDPALWRARDTEAKQAIEAFVSCASPLVR</sequence>
<organism evidence="1 2">
    <name type="scientific">Streptomyces boncukensis</name>
    <dbReference type="NCBI Taxonomy" id="2711219"/>
    <lineage>
        <taxon>Bacteria</taxon>
        <taxon>Bacillati</taxon>
        <taxon>Actinomycetota</taxon>
        <taxon>Actinomycetes</taxon>
        <taxon>Kitasatosporales</taxon>
        <taxon>Streptomycetaceae</taxon>
        <taxon>Streptomyces</taxon>
    </lineage>
</organism>
<keyword evidence="2" id="KW-1185">Reference proteome</keyword>
<reference evidence="1 2" key="1">
    <citation type="submission" date="2020-02" db="EMBL/GenBank/DDBJ databases">
        <title>Whole-genome analyses of novel actinobacteria.</title>
        <authorList>
            <person name="Sahin N."/>
            <person name="Tatar D."/>
        </authorList>
    </citation>
    <scope>NUCLEOTIDE SEQUENCE [LARGE SCALE GENOMIC DNA]</scope>
    <source>
        <strain evidence="1 2">SB3404</strain>
    </source>
</reference>
<dbReference type="Proteomes" id="UP000477722">
    <property type="component" value="Unassembled WGS sequence"/>
</dbReference>
<dbReference type="EMBL" id="JAAKZZ010001078">
    <property type="protein sequence ID" value="NGO74018.1"/>
    <property type="molecule type" value="Genomic_DNA"/>
</dbReference>
<dbReference type="RefSeq" id="WP_165303640.1">
    <property type="nucleotide sequence ID" value="NZ_JAAKZZ010001078.1"/>
</dbReference>
<name>A0A6G4X9F9_9ACTN</name>
<evidence type="ECO:0000313" key="1">
    <source>
        <dbReference type="EMBL" id="NGO74018.1"/>
    </source>
</evidence>
<gene>
    <name evidence="1" type="ORF">G5C65_38020</name>
</gene>
<accession>A0A6G4X9F9</accession>
<comment type="caution">
    <text evidence="1">The sequence shown here is derived from an EMBL/GenBank/DDBJ whole genome shotgun (WGS) entry which is preliminary data.</text>
</comment>
<protein>
    <submittedName>
        <fullName evidence="1">Uncharacterized protein</fullName>
    </submittedName>
</protein>
<proteinExistence type="predicted"/>